<protein>
    <recommendedName>
        <fullName evidence="4">Polynucleotide 5'-hydroxyl-kinase GRC3</fullName>
    </recommendedName>
    <alternativeName>
        <fullName evidence="3">Polynucleotide 5'-hydroxyl-kinase grc3</fullName>
    </alternativeName>
</protein>
<evidence type="ECO:0000256" key="9">
    <source>
        <dbReference type="SAM" id="MobiDB-lite"/>
    </source>
</evidence>
<dbReference type="GO" id="GO:0005524">
    <property type="term" value="F:ATP binding"/>
    <property type="evidence" value="ECO:0007669"/>
    <property type="project" value="UniProtKB-KW"/>
</dbReference>
<evidence type="ECO:0000256" key="5">
    <source>
        <dbReference type="ARBA" id="ARBA00022679"/>
    </source>
</evidence>
<dbReference type="VEuPathDB" id="FungiDB:JI435_146080"/>
<evidence type="ECO:0000256" key="7">
    <source>
        <dbReference type="ARBA" id="ARBA00022777"/>
    </source>
</evidence>
<dbReference type="Pfam" id="PF16575">
    <property type="entry name" value="CLP1_P"/>
    <property type="match status" value="1"/>
</dbReference>
<dbReference type="InterPro" id="IPR027417">
    <property type="entry name" value="P-loop_NTPase"/>
</dbReference>
<reference evidence="12" key="1">
    <citation type="journal article" date="2021" name="BMC Genomics">
        <title>Chromosome-level genome assembly and manually-curated proteome of model necrotroph Parastagonospora nodorum Sn15 reveals a genome-wide trove of candidate effector homologs, and redundancy of virulence-related functions within an accessory chromosome.</title>
        <authorList>
            <person name="Bertazzoni S."/>
            <person name="Jones D.A.B."/>
            <person name="Phan H.T."/>
            <person name="Tan K.-C."/>
            <person name="Hane J.K."/>
        </authorList>
    </citation>
    <scope>NUCLEOTIDE SEQUENCE [LARGE SCALE GENOMIC DNA]</scope>
    <source>
        <strain evidence="12">SN15 / ATCC MYA-4574 / FGSC 10173)</strain>
    </source>
</reference>
<evidence type="ECO:0000256" key="4">
    <source>
        <dbReference type="ARBA" id="ARBA00019824"/>
    </source>
</evidence>
<keyword evidence="5" id="KW-0808">Transferase</keyword>
<evidence type="ECO:0000256" key="3">
    <source>
        <dbReference type="ARBA" id="ARBA00018706"/>
    </source>
</evidence>
<evidence type="ECO:0000256" key="6">
    <source>
        <dbReference type="ARBA" id="ARBA00022741"/>
    </source>
</evidence>
<sequence length="666" mass="73132">MPGKRRRTEDVAAAPPSAGAPASSGKPLSAIAAARLRAEAAVTSLAVPQAVPELGPVPEPVTSLPQSPIIEHEESEQEDEPLPLQQNVKLCTWRNEAQNIISDTPKELTVKLSKHTTISLVGCFQFRVLRGAIHVNGANIGAVSRDGQQDQIYTAHVPATHPISKFRGLDGMNHVQFLHCANSTPLAETASLFADVWNVPTGARGSRSFRVITDSDADPLARPLISESCPEDWLRAVEECAADPSVVVAVGASASGKSTFVRRLLNRYLTGQGKAARSLPAVCYLDLDPSKPEYTPHGQISLIVVRSLNLEPNFMHPATPLSQSGPALNETIRSHCVPANPANYQDYFRACTEDLFLAYSALRSQDPLLPMIVNTAGSLYMSDFSLLTALIARFKPHYAVHLGDTRTIDVEQATKLHSLQTIVSQYRGTVHEVTAYIPAPRSMRTDSELRAMHMQSYFHLTKTRSSEPMWNSSSMSELVPWEFCFDDTDERMQDFVGFATYSEPVDSASLFPALNGSIVQIVESTSSAIPTPYTDLPRTKRYRIPHFDKSDRTGMVEPLDPRTSKMVCTALVRGFDMERNTVQVLVPASHESLMYNLSPERTVLVSGCCDPPEWAYLEDVHSVLGSSSSEQRPSGSAESVPWVENGARVEDMGYLSTVRRVRKFQT</sequence>
<keyword evidence="7" id="KW-0418">Kinase</keyword>
<accession>A0A7U2FER0</accession>
<evidence type="ECO:0000256" key="1">
    <source>
        <dbReference type="ARBA" id="ARBA00003798"/>
    </source>
</evidence>
<evidence type="ECO:0000256" key="2">
    <source>
        <dbReference type="ARBA" id="ARBA00011003"/>
    </source>
</evidence>
<keyword evidence="12" id="KW-1185">Reference proteome</keyword>
<dbReference type="PANTHER" id="PTHR12755">
    <property type="entry name" value="CLEAVAGE/POLYADENYLATION FACTOR IA SUBUNIT CLP1P"/>
    <property type="match status" value="1"/>
</dbReference>
<evidence type="ECO:0000259" key="10">
    <source>
        <dbReference type="Pfam" id="PF16575"/>
    </source>
</evidence>
<dbReference type="InterPro" id="IPR045116">
    <property type="entry name" value="Clp1/Grc3"/>
</dbReference>
<dbReference type="OrthoDB" id="4054781at2759"/>
<dbReference type="EMBL" id="CP069034">
    <property type="protein sequence ID" value="QRD01645.1"/>
    <property type="molecule type" value="Genomic_DNA"/>
</dbReference>
<dbReference type="Gene3D" id="3.40.50.300">
    <property type="entry name" value="P-loop containing nucleotide triphosphate hydrolases"/>
    <property type="match status" value="1"/>
</dbReference>
<keyword evidence="6" id="KW-0547">Nucleotide-binding</keyword>
<evidence type="ECO:0000256" key="8">
    <source>
        <dbReference type="ARBA" id="ARBA00022840"/>
    </source>
</evidence>
<feature type="region of interest" description="Disordered" evidence="9">
    <location>
        <begin position="1"/>
        <end position="27"/>
    </location>
</feature>
<dbReference type="InterPro" id="IPR032319">
    <property type="entry name" value="CLP1_P"/>
</dbReference>
<evidence type="ECO:0000313" key="12">
    <source>
        <dbReference type="Proteomes" id="UP000663193"/>
    </source>
</evidence>
<comment type="similarity">
    <text evidence="2">Belongs to the Clp1 family. NOL9/GRC3 subfamily.</text>
</comment>
<organism evidence="11 12">
    <name type="scientific">Phaeosphaeria nodorum (strain SN15 / ATCC MYA-4574 / FGSC 10173)</name>
    <name type="common">Glume blotch fungus</name>
    <name type="synonym">Parastagonospora nodorum</name>
    <dbReference type="NCBI Taxonomy" id="321614"/>
    <lineage>
        <taxon>Eukaryota</taxon>
        <taxon>Fungi</taxon>
        <taxon>Dikarya</taxon>
        <taxon>Ascomycota</taxon>
        <taxon>Pezizomycotina</taxon>
        <taxon>Dothideomycetes</taxon>
        <taxon>Pleosporomycetidae</taxon>
        <taxon>Pleosporales</taxon>
        <taxon>Pleosporineae</taxon>
        <taxon>Phaeosphaeriaceae</taxon>
        <taxon>Parastagonospora</taxon>
    </lineage>
</organism>
<proteinExistence type="inferred from homology"/>
<dbReference type="GO" id="GO:0051731">
    <property type="term" value="F:polynucleotide 5'-hydroxyl-kinase activity"/>
    <property type="evidence" value="ECO:0007669"/>
    <property type="project" value="InterPro"/>
</dbReference>
<dbReference type="AlphaFoldDB" id="A0A7U2FER0"/>
<evidence type="ECO:0000313" key="11">
    <source>
        <dbReference type="EMBL" id="QRD01645.1"/>
    </source>
</evidence>
<comment type="function">
    <text evidence="1">Polynucleotide 5'-kinase involved in rRNA processing.</text>
</comment>
<keyword evidence="8" id="KW-0067">ATP-binding</keyword>
<dbReference type="GO" id="GO:0006396">
    <property type="term" value="P:RNA processing"/>
    <property type="evidence" value="ECO:0007669"/>
    <property type="project" value="InterPro"/>
</dbReference>
<name>A0A7U2FER0_PHANO</name>
<feature type="domain" description="Clp1 P-loop" evidence="10">
    <location>
        <begin position="251"/>
        <end position="459"/>
    </location>
</feature>
<dbReference type="PANTHER" id="PTHR12755:SF3">
    <property type="entry name" value="POLYNUCLEOTIDE 5'-HYDROXYL-KINASE NOL9"/>
    <property type="match status" value="1"/>
</dbReference>
<dbReference type="Proteomes" id="UP000663193">
    <property type="component" value="Chromosome 12"/>
</dbReference>
<gene>
    <name evidence="11" type="ORF">JI435_146080</name>
</gene>
<feature type="compositionally biased region" description="Low complexity" evidence="9">
    <location>
        <begin position="12"/>
        <end position="27"/>
    </location>
</feature>